<evidence type="ECO:0000313" key="3">
    <source>
        <dbReference type="Proteomes" id="UP000006322"/>
    </source>
</evidence>
<dbReference type="Pfam" id="PF23947">
    <property type="entry name" value="DUF7281"/>
    <property type="match status" value="1"/>
</dbReference>
<proteinExistence type="predicted"/>
<dbReference type="RefSeq" id="WP_007105949.1">
    <property type="nucleotide sequence ID" value="NZ_BAER01000095.1"/>
</dbReference>
<feature type="domain" description="DUF7281" evidence="1">
    <location>
        <begin position="125"/>
        <end position="285"/>
    </location>
</feature>
<evidence type="ECO:0000259" key="1">
    <source>
        <dbReference type="Pfam" id="PF23947"/>
    </source>
</evidence>
<sequence length="295" mass="33831">MTDALTPKAKALLKEQYFALMYDDSAFTQKVATVKQITTWCEQAYIEPGHWLVMDKRYRFHRDAIEAIRDAYQMSMGEDIFTDFSQDTHQSAAQKSADEKQGSIKPTHHLILCALTQPSIVDRFKQDFYPSQQVNIELDIRALDVSGYDALLMIENRDSFNDWHVFSAQVKSDLQKVLVFYRGDSHYSVAASHLLQQWRKDHSAKPVIYFGDFDLMGVRIAVGGQCTHLLLPTYAYLDANLVPQHFPVEQEKLLAGLRRDCPSSWQSLIGLMACKRAGLRQQKMYRVPLALYPAQ</sequence>
<organism evidence="2 3">
    <name type="scientific">Paraglaciecola polaris LMG 21857</name>
    <dbReference type="NCBI Taxonomy" id="1129793"/>
    <lineage>
        <taxon>Bacteria</taxon>
        <taxon>Pseudomonadati</taxon>
        <taxon>Pseudomonadota</taxon>
        <taxon>Gammaproteobacteria</taxon>
        <taxon>Alteromonadales</taxon>
        <taxon>Alteromonadaceae</taxon>
        <taxon>Paraglaciecola</taxon>
    </lineage>
</organism>
<keyword evidence="3" id="KW-1185">Reference proteome</keyword>
<reference evidence="3" key="1">
    <citation type="journal article" date="2014" name="Environ. Microbiol.">
        <title>Comparative genomics of the marine bacterial genus Glaciecola reveals the high degree of genomic diversity and genomic characteristic for cold adaptation.</title>
        <authorList>
            <person name="Qin Q.L."/>
            <person name="Xie B.B."/>
            <person name="Yu Y."/>
            <person name="Shu Y.L."/>
            <person name="Rong J.C."/>
            <person name="Zhang Y.J."/>
            <person name="Zhao D.L."/>
            <person name="Chen X.L."/>
            <person name="Zhang X.Y."/>
            <person name="Chen B."/>
            <person name="Zhou B.C."/>
            <person name="Zhang Y.Z."/>
        </authorList>
    </citation>
    <scope>NUCLEOTIDE SEQUENCE [LARGE SCALE GENOMIC DNA]</scope>
    <source>
        <strain evidence="3">LMG 21857</strain>
    </source>
</reference>
<dbReference type="Proteomes" id="UP000006322">
    <property type="component" value="Unassembled WGS sequence"/>
</dbReference>
<name>K6ZZL4_9ALTE</name>
<dbReference type="InterPro" id="IPR055705">
    <property type="entry name" value="DUF7281"/>
</dbReference>
<gene>
    <name evidence="2" type="ORF">GPLA_3293</name>
</gene>
<evidence type="ECO:0000313" key="2">
    <source>
        <dbReference type="EMBL" id="GAC34183.1"/>
    </source>
</evidence>
<dbReference type="AlphaFoldDB" id="K6ZZL4"/>
<dbReference type="STRING" id="1129793.GPLA_3293"/>
<comment type="caution">
    <text evidence="2">The sequence shown here is derived from an EMBL/GenBank/DDBJ whole genome shotgun (WGS) entry which is preliminary data.</text>
</comment>
<dbReference type="EMBL" id="BAER01000095">
    <property type="protein sequence ID" value="GAC34183.1"/>
    <property type="molecule type" value="Genomic_DNA"/>
</dbReference>
<accession>K6ZZL4</accession>
<dbReference type="OrthoDB" id="6381926at2"/>
<protein>
    <recommendedName>
        <fullName evidence="1">DUF7281 domain-containing protein</fullName>
    </recommendedName>
</protein>